<dbReference type="AlphaFoldDB" id="A0A4D7ALR5"/>
<proteinExistence type="predicted"/>
<evidence type="ECO:0008006" key="3">
    <source>
        <dbReference type="Google" id="ProtNLM"/>
    </source>
</evidence>
<evidence type="ECO:0000313" key="1">
    <source>
        <dbReference type="EMBL" id="QCI58551.1"/>
    </source>
</evidence>
<dbReference type="Gene3D" id="3.40.1350.10">
    <property type="match status" value="1"/>
</dbReference>
<organism evidence="1 2">
    <name type="scientific">Dysosmobacter welbionis</name>
    <dbReference type="NCBI Taxonomy" id="2093857"/>
    <lineage>
        <taxon>Bacteria</taxon>
        <taxon>Bacillati</taxon>
        <taxon>Bacillota</taxon>
        <taxon>Clostridia</taxon>
        <taxon>Eubacteriales</taxon>
        <taxon>Oscillospiraceae</taxon>
        <taxon>Dysosmobacter</taxon>
    </lineage>
</organism>
<sequence length="99" mass="11514">MARSSRLESGFQDRLIESLKALFPGCMVFKMDQIQGLPDLLILYGEKWASLECKRSATAKKRPNQDYYVEKMNDMSFSRFVCPENKEEVLNELQQAFQP</sequence>
<evidence type="ECO:0000313" key="2">
    <source>
        <dbReference type="Proteomes" id="UP000298642"/>
    </source>
</evidence>
<protein>
    <recommendedName>
        <fullName evidence="3">VRR-NUC domain-containing protein</fullName>
    </recommendedName>
</protein>
<gene>
    <name evidence="1" type="ORF">EIO64_04385</name>
</gene>
<accession>A0A4D7ALR5</accession>
<reference evidence="2" key="1">
    <citation type="submission" date="2018-12" db="EMBL/GenBank/DDBJ databases">
        <title>Dusodibacter welbiota gen. nov., sp. nov., isolated from human faeces and emended description of the Oscillibacter genus.</title>
        <authorList>
            <person name="Le Roy T."/>
            <person name="Van der Smissen P."/>
            <person name="Delzenne N."/>
            <person name="Muccioli G."/>
            <person name="Collet J.F."/>
            <person name="Cani P.D."/>
        </authorList>
    </citation>
    <scope>NUCLEOTIDE SEQUENCE [LARGE SCALE GENOMIC DNA]</scope>
    <source>
        <strain evidence="2">J115</strain>
    </source>
</reference>
<dbReference type="RefSeq" id="WP_136890844.1">
    <property type="nucleotide sequence ID" value="NZ_CP034413.3"/>
</dbReference>
<keyword evidence="2" id="KW-1185">Reference proteome</keyword>
<dbReference type="Proteomes" id="UP000298642">
    <property type="component" value="Chromosome"/>
</dbReference>
<dbReference type="InterPro" id="IPR011856">
    <property type="entry name" value="tRNA_endonuc-like_dom_sf"/>
</dbReference>
<dbReference type="GO" id="GO:0003676">
    <property type="term" value="F:nucleic acid binding"/>
    <property type="evidence" value="ECO:0007669"/>
    <property type="project" value="InterPro"/>
</dbReference>
<name>A0A4D7ALR5_9FIRM</name>
<dbReference type="EMBL" id="CP034413">
    <property type="protein sequence ID" value="QCI58551.1"/>
    <property type="molecule type" value="Genomic_DNA"/>
</dbReference>
<dbReference type="KEGG" id="obj:EIO64_04385"/>